<gene>
    <name evidence="1" type="ORF">OIDMADRAFT_68567</name>
</gene>
<proteinExistence type="predicted"/>
<evidence type="ECO:0000313" key="2">
    <source>
        <dbReference type="Proteomes" id="UP000054321"/>
    </source>
</evidence>
<dbReference type="HOGENOM" id="CLU_037449_1_0_1"/>
<dbReference type="STRING" id="913774.A0A0C3GCZ1"/>
<feature type="non-terminal residue" evidence="1">
    <location>
        <position position="236"/>
    </location>
</feature>
<dbReference type="EMBL" id="KN832891">
    <property type="protein sequence ID" value="KIM94025.1"/>
    <property type="molecule type" value="Genomic_DNA"/>
</dbReference>
<evidence type="ECO:0000313" key="1">
    <source>
        <dbReference type="EMBL" id="KIM94025.1"/>
    </source>
</evidence>
<organism evidence="1 2">
    <name type="scientific">Oidiodendron maius (strain Zn)</name>
    <dbReference type="NCBI Taxonomy" id="913774"/>
    <lineage>
        <taxon>Eukaryota</taxon>
        <taxon>Fungi</taxon>
        <taxon>Dikarya</taxon>
        <taxon>Ascomycota</taxon>
        <taxon>Pezizomycotina</taxon>
        <taxon>Leotiomycetes</taxon>
        <taxon>Leotiomycetes incertae sedis</taxon>
        <taxon>Myxotrichaceae</taxon>
        <taxon>Oidiodendron</taxon>
    </lineage>
</organism>
<reference evidence="1 2" key="1">
    <citation type="submission" date="2014-04" db="EMBL/GenBank/DDBJ databases">
        <authorList>
            <consortium name="DOE Joint Genome Institute"/>
            <person name="Kuo A."/>
            <person name="Martino E."/>
            <person name="Perotto S."/>
            <person name="Kohler A."/>
            <person name="Nagy L.G."/>
            <person name="Floudas D."/>
            <person name="Copeland A."/>
            <person name="Barry K.W."/>
            <person name="Cichocki N."/>
            <person name="Veneault-Fourrey C."/>
            <person name="LaButti K."/>
            <person name="Lindquist E.A."/>
            <person name="Lipzen A."/>
            <person name="Lundell T."/>
            <person name="Morin E."/>
            <person name="Murat C."/>
            <person name="Sun H."/>
            <person name="Tunlid A."/>
            <person name="Henrissat B."/>
            <person name="Grigoriev I.V."/>
            <person name="Hibbett D.S."/>
            <person name="Martin F."/>
            <person name="Nordberg H.P."/>
            <person name="Cantor M.N."/>
            <person name="Hua S.X."/>
        </authorList>
    </citation>
    <scope>NUCLEOTIDE SEQUENCE [LARGE SCALE GENOMIC DNA]</scope>
    <source>
        <strain evidence="1 2">Zn</strain>
    </source>
</reference>
<protein>
    <submittedName>
        <fullName evidence="1">Uncharacterized protein</fullName>
    </submittedName>
</protein>
<sequence>VVLAAAVRVMAQRPANVSICDYYAPLYFGSENTAVNQHSFMNVLVNRFAFGGITLESGENITGFLSPGTYQGKPVNLLPHFNGGLASANQGGSHGVAISIINPDASGLAPVYPHFTPNGTNLVQNVHLTHVYPYFGTVIGCSKIGDDGFPPYIGPNSIYEVHKFMYLGPEDVGYFITQIGLSLLSMGVTEEDVAISNATFDALFNYRCLPPYDLIKSQGPQNSSICQRADCPIARE</sequence>
<dbReference type="InParanoid" id="A0A0C3GCZ1"/>
<dbReference type="OrthoDB" id="2110578at2759"/>
<reference evidence="2" key="2">
    <citation type="submission" date="2015-01" db="EMBL/GenBank/DDBJ databases">
        <title>Evolutionary Origins and Diversification of the Mycorrhizal Mutualists.</title>
        <authorList>
            <consortium name="DOE Joint Genome Institute"/>
            <consortium name="Mycorrhizal Genomics Consortium"/>
            <person name="Kohler A."/>
            <person name="Kuo A."/>
            <person name="Nagy L.G."/>
            <person name="Floudas D."/>
            <person name="Copeland A."/>
            <person name="Barry K.W."/>
            <person name="Cichocki N."/>
            <person name="Veneault-Fourrey C."/>
            <person name="LaButti K."/>
            <person name="Lindquist E.A."/>
            <person name="Lipzen A."/>
            <person name="Lundell T."/>
            <person name="Morin E."/>
            <person name="Murat C."/>
            <person name="Riley R."/>
            <person name="Ohm R."/>
            <person name="Sun H."/>
            <person name="Tunlid A."/>
            <person name="Henrissat B."/>
            <person name="Grigoriev I.V."/>
            <person name="Hibbett D.S."/>
            <person name="Martin F."/>
        </authorList>
    </citation>
    <scope>NUCLEOTIDE SEQUENCE [LARGE SCALE GENOMIC DNA]</scope>
    <source>
        <strain evidence="2">Zn</strain>
    </source>
</reference>
<feature type="non-terminal residue" evidence="1">
    <location>
        <position position="1"/>
    </location>
</feature>
<keyword evidence="2" id="KW-1185">Reference proteome</keyword>
<name>A0A0C3GCZ1_OIDMZ</name>
<dbReference type="Proteomes" id="UP000054321">
    <property type="component" value="Unassembled WGS sequence"/>
</dbReference>
<accession>A0A0C3GCZ1</accession>
<dbReference type="AlphaFoldDB" id="A0A0C3GCZ1"/>